<dbReference type="CDD" id="cd12148">
    <property type="entry name" value="fungal_TF_MHR"/>
    <property type="match status" value="1"/>
</dbReference>
<keyword evidence="6" id="KW-0539">Nucleus</keyword>
<dbReference type="GO" id="GO:0008270">
    <property type="term" value="F:zinc ion binding"/>
    <property type="evidence" value="ECO:0007669"/>
    <property type="project" value="UniProtKB-KW"/>
</dbReference>
<keyword evidence="10" id="KW-1185">Reference proteome</keyword>
<dbReference type="GO" id="GO:0000981">
    <property type="term" value="F:DNA-binding transcription factor activity, RNA polymerase II-specific"/>
    <property type="evidence" value="ECO:0007669"/>
    <property type="project" value="InterPro"/>
</dbReference>
<accession>A0AAD9S3U8</accession>
<dbReference type="GO" id="GO:0000978">
    <property type="term" value="F:RNA polymerase II cis-regulatory region sequence-specific DNA binding"/>
    <property type="evidence" value="ECO:0007669"/>
    <property type="project" value="InterPro"/>
</dbReference>
<keyword evidence="2" id="KW-0479">Metal-binding</keyword>
<gene>
    <name evidence="9" type="ORF">N8I77_013230</name>
</gene>
<evidence type="ECO:0000259" key="8">
    <source>
        <dbReference type="Pfam" id="PF04082"/>
    </source>
</evidence>
<name>A0AAD9S3U8_PHOAM</name>
<evidence type="ECO:0000313" key="10">
    <source>
        <dbReference type="Proteomes" id="UP001265746"/>
    </source>
</evidence>
<evidence type="ECO:0000256" key="2">
    <source>
        <dbReference type="ARBA" id="ARBA00022723"/>
    </source>
</evidence>
<dbReference type="GO" id="GO:0006351">
    <property type="term" value="P:DNA-templated transcription"/>
    <property type="evidence" value="ECO:0007669"/>
    <property type="project" value="InterPro"/>
</dbReference>
<dbReference type="GO" id="GO:0005634">
    <property type="term" value="C:nucleus"/>
    <property type="evidence" value="ECO:0007669"/>
    <property type="project" value="UniProtKB-SubCell"/>
</dbReference>
<comment type="caution">
    <text evidence="9">The sequence shown here is derived from an EMBL/GenBank/DDBJ whole genome shotgun (WGS) entry which is preliminary data.</text>
</comment>
<keyword evidence="4" id="KW-0863">Zinc-finger</keyword>
<dbReference type="EMBL" id="JAUJFL010000011">
    <property type="protein sequence ID" value="KAK2596334.1"/>
    <property type="molecule type" value="Genomic_DNA"/>
</dbReference>
<dbReference type="InterPro" id="IPR051059">
    <property type="entry name" value="VerF-like"/>
</dbReference>
<dbReference type="InterPro" id="IPR007219">
    <property type="entry name" value="XnlR_reg_dom"/>
</dbReference>
<protein>
    <recommendedName>
        <fullName evidence="8">Xylanolytic transcriptional activator regulatory domain-containing protein</fullName>
    </recommendedName>
</protein>
<keyword evidence="3" id="KW-0677">Repeat</keyword>
<keyword evidence="5" id="KW-0862">Zinc</keyword>
<sequence>MRTWSDMDAQLEHGLGTHRPFQCLLCQARFSRRDVCKRHVERCRSGGSHRVAAQRQPQSQPDGHHQDHVGGVESPPHPELPRSAHLDTASSPPDPDQNPNPHVVLGSPITVPVEGQPSSSSPLDIRSRPALSQSSPASSQAKTVYVAIASPTFVSTFTCSLATTTLVNRKRSYFRVPSGDKEAHIAAYFEYFHPSFPLLHRPTFGNDTPELLRNIITAIGCLYTARTLPEEGALSCIRLSQNLWDTGRRRLARLVGSDWKELRRIWTMQAWLLHIIYGAFMGGASQYKEAKKMLRTGVDAAQDLGLLRQTVATSASQSWIRSYDVPLVDGNDADTLRDLWMLYINEESIKLSMYTLLFLDFHISAPCNVRMMTSSLDLDWELPFSIALWEADTAATWSGILGQEQRIQALLGSDETAGPPCPNTRSLALATQSLMSGSPSQQLMMALLASPMATLFVLTNIDAFVRDFTRCYYQMPPALQDPSAFHIFTQSQNRQVIAALRHISRAVAGRDQVQGDGSDTYRPIWRAIECIGLAVKIALYKPDDLLIGGIVDSSVVAGLATATHLTLGRYAGTRRSLESLLQHNSGDDAVIMILDEAMALLSAILSSDRQDSLREPPWATMASYRVVLAIWRSLRWAASEMRARAAGSQAQARRRFEAPTVIFHAIMDVAMEETALPGQQDGDREAGLEGLDALMAASPELGEACFTKAVLGFWKKRSVWPVGTSMATVLEEIITDEYPDLVDSTVAAWWSGPASSLS</sequence>
<dbReference type="Pfam" id="PF04082">
    <property type="entry name" value="Fungal_trans"/>
    <property type="match status" value="1"/>
</dbReference>
<evidence type="ECO:0000256" key="1">
    <source>
        <dbReference type="ARBA" id="ARBA00004123"/>
    </source>
</evidence>
<reference evidence="9" key="1">
    <citation type="submission" date="2023-06" db="EMBL/GenBank/DDBJ databases">
        <authorList>
            <person name="Noh H."/>
        </authorList>
    </citation>
    <scope>NUCLEOTIDE SEQUENCE</scope>
    <source>
        <strain evidence="9">DUCC20226</strain>
    </source>
</reference>
<feature type="domain" description="Xylanolytic transcriptional activator regulatory" evidence="8">
    <location>
        <begin position="186"/>
        <end position="401"/>
    </location>
</feature>
<evidence type="ECO:0000256" key="4">
    <source>
        <dbReference type="ARBA" id="ARBA00022771"/>
    </source>
</evidence>
<proteinExistence type="predicted"/>
<organism evidence="9 10">
    <name type="scientific">Phomopsis amygdali</name>
    <name type="common">Fusicoccum amygdali</name>
    <dbReference type="NCBI Taxonomy" id="1214568"/>
    <lineage>
        <taxon>Eukaryota</taxon>
        <taxon>Fungi</taxon>
        <taxon>Dikarya</taxon>
        <taxon>Ascomycota</taxon>
        <taxon>Pezizomycotina</taxon>
        <taxon>Sordariomycetes</taxon>
        <taxon>Sordariomycetidae</taxon>
        <taxon>Diaporthales</taxon>
        <taxon>Diaporthaceae</taxon>
        <taxon>Diaporthe</taxon>
    </lineage>
</organism>
<comment type="subcellular location">
    <subcellularLocation>
        <location evidence="1">Nucleus</location>
    </subcellularLocation>
</comment>
<evidence type="ECO:0000313" key="9">
    <source>
        <dbReference type="EMBL" id="KAK2596334.1"/>
    </source>
</evidence>
<feature type="region of interest" description="Disordered" evidence="7">
    <location>
        <begin position="42"/>
        <end position="136"/>
    </location>
</feature>
<dbReference type="GO" id="GO:0000785">
    <property type="term" value="C:chromatin"/>
    <property type="evidence" value="ECO:0007669"/>
    <property type="project" value="TreeGrafter"/>
</dbReference>
<evidence type="ECO:0000256" key="5">
    <source>
        <dbReference type="ARBA" id="ARBA00022833"/>
    </source>
</evidence>
<dbReference type="PANTHER" id="PTHR40626">
    <property type="entry name" value="MIP31509P"/>
    <property type="match status" value="1"/>
</dbReference>
<dbReference type="PANTHER" id="PTHR40626:SF11">
    <property type="entry name" value="ZINC FINGER PROTEIN YPR022C"/>
    <property type="match status" value="1"/>
</dbReference>
<evidence type="ECO:0000256" key="7">
    <source>
        <dbReference type="SAM" id="MobiDB-lite"/>
    </source>
</evidence>
<evidence type="ECO:0000256" key="3">
    <source>
        <dbReference type="ARBA" id="ARBA00022737"/>
    </source>
</evidence>
<dbReference type="Proteomes" id="UP001265746">
    <property type="component" value="Unassembled WGS sequence"/>
</dbReference>
<dbReference type="AlphaFoldDB" id="A0AAD9S3U8"/>
<evidence type="ECO:0000256" key="6">
    <source>
        <dbReference type="ARBA" id="ARBA00023242"/>
    </source>
</evidence>